<dbReference type="EMBL" id="AOJG01000010">
    <property type="protein sequence ID" value="EMA62920.1"/>
    <property type="molecule type" value="Genomic_DNA"/>
</dbReference>
<accession>M0P291</accession>
<dbReference type="PATRIC" id="fig|1227482.3.peg.871"/>
<evidence type="ECO:0000256" key="3">
    <source>
        <dbReference type="ARBA" id="ARBA00023002"/>
    </source>
</evidence>
<dbReference type="InterPro" id="IPR036661">
    <property type="entry name" value="Luciferase-like_sf"/>
</dbReference>
<keyword evidence="4 6" id="KW-0503">Monooxygenase</keyword>
<dbReference type="CDD" id="cd01094">
    <property type="entry name" value="Alkanesulfonate_monoxygenase"/>
    <property type="match status" value="1"/>
</dbReference>
<evidence type="ECO:0000313" key="6">
    <source>
        <dbReference type="EMBL" id="EMA62920.1"/>
    </source>
</evidence>
<dbReference type="SUPFAM" id="SSF51679">
    <property type="entry name" value="Bacterial luciferase-like"/>
    <property type="match status" value="1"/>
</dbReference>
<gene>
    <name evidence="6" type="ORF">C469_04337</name>
</gene>
<organism evidence="6 7">
    <name type="scientific">Halorubrum lipolyticum DSM 21995</name>
    <dbReference type="NCBI Taxonomy" id="1227482"/>
    <lineage>
        <taxon>Archaea</taxon>
        <taxon>Methanobacteriati</taxon>
        <taxon>Methanobacteriota</taxon>
        <taxon>Stenosarchaea group</taxon>
        <taxon>Halobacteria</taxon>
        <taxon>Halobacteriales</taxon>
        <taxon>Haloferacaceae</taxon>
        <taxon>Halorubrum</taxon>
    </lineage>
</organism>
<dbReference type="Proteomes" id="UP000011650">
    <property type="component" value="Unassembled WGS sequence"/>
</dbReference>
<dbReference type="NCBIfam" id="TIGR04021">
    <property type="entry name" value="LLM_DMSO2_sfnG"/>
    <property type="match status" value="1"/>
</dbReference>
<dbReference type="OrthoDB" id="7684at2157"/>
<dbReference type="InterPro" id="IPR024014">
    <property type="entry name" value="DMSO2_SphG"/>
</dbReference>
<dbReference type="Gene3D" id="3.20.20.30">
    <property type="entry name" value="Luciferase-like domain"/>
    <property type="match status" value="1"/>
</dbReference>
<dbReference type="InterPro" id="IPR011251">
    <property type="entry name" value="Luciferase-like_dom"/>
</dbReference>
<evidence type="ECO:0000256" key="4">
    <source>
        <dbReference type="ARBA" id="ARBA00023033"/>
    </source>
</evidence>
<evidence type="ECO:0000313" key="7">
    <source>
        <dbReference type="Proteomes" id="UP000011650"/>
    </source>
</evidence>
<dbReference type="PANTHER" id="PTHR42847">
    <property type="entry name" value="ALKANESULFONATE MONOOXYGENASE"/>
    <property type="match status" value="1"/>
</dbReference>
<evidence type="ECO:0000256" key="1">
    <source>
        <dbReference type="ARBA" id="ARBA00022630"/>
    </source>
</evidence>
<name>M0P291_9EURY</name>
<dbReference type="STRING" id="1227482.C469_04337"/>
<proteinExistence type="predicted"/>
<comment type="caution">
    <text evidence="6">The sequence shown here is derived from an EMBL/GenBank/DDBJ whole genome shotgun (WGS) entry which is preliminary data.</text>
</comment>
<dbReference type="GO" id="GO:0008726">
    <property type="term" value="F:alkanesulfonate monooxygenase activity"/>
    <property type="evidence" value="ECO:0007669"/>
    <property type="project" value="TreeGrafter"/>
</dbReference>
<dbReference type="RefSeq" id="WP_008004166.1">
    <property type="nucleotide sequence ID" value="NZ_AOJG01000010.1"/>
</dbReference>
<keyword evidence="2" id="KW-0288">FMN</keyword>
<evidence type="ECO:0000259" key="5">
    <source>
        <dbReference type="Pfam" id="PF00296"/>
    </source>
</evidence>
<keyword evidence="1" id="KW-0285">Flavoprotein</keyword>
<dbReference type="PANTHER" id="PTHR42847:SF4">
    <property type="entry name" value="ALKANESULFONATE MONOOXYGENASE-RELATED"/>
    <property type="match status" value="1"/>
</dbReference>
<sequence length="382" mass="42138">MDTEFAYWVPNVSGGLVVSDWETETDWTYDYNLDLARTAESVGFDYALAQARFFGSYGADKQLEALSIANALAAQTDELHVIGAVHPGLWEPGPLANFISTADRISDGRFSINVVSGWFKGEFTGFGQPWLEHDERYARSSEFIEVLKALWTEERATYDGRFYTIGRDIDGFEGAPLEPKPVQDPYPQVFQGGNSQAAREMAARHADVLFINGGSLQEIRAVIDDVEAYAEGFGTEPPRFAANAFVIQRDTEDEAKEVLEGIIENATDEAVDAFKEQVKEAGQSSEEGEGMWADSDFEDLVQYNDGFKTGLIGTDDQIVERIRKLDAIGIDIVLAGFLDFEPELERFGETIIPAIDAADPLDPDEVDAVDEIEEVGGAKVAR</sequence>
<keyword evidence="3" id="KW-0560">Oxidoreductase</keyword>
<evidence type="ECO:0000256" key="2">
    <source>
        <dbReference type="ARBA" id="ARBA00022643"/>
    </source>
</evidence>
<protein>
    <submittedName>
        <fullName evidence="6">Luciferase-like monooxygenase</fullName>
    </submittedName>
</protein>
<feature type="domain" description="Luciferase-like" evidence="5">
    <location>
        <begin position="21"/>
        <end position="331"/>
    </location>
</feature>
<reference evidence="6 7" key="1">
    <citation type="journal article" date="2014" name="PLoS Genet.">
        <title>Phylogenetically driven sequencing of extremely halophilic archaea reveals strategies for static and dynamic osmo-response.</title>
        <authorList>
            <person name="Becker E.A."/>
            <person name="Seitzer P.M."/>
            <person name="Tritt A."/>
            <person name="Larsen D."/>
            <person name="Krusor M."/>
            <person name="Yao A.I."/>
            <person name="Wu D."/>
            <person name="Madern D."/>
            <person name="Eisen J.A."/>
            <person name="Darling A.E."/>
            <person name="Facciotti M.T."/>
        </authorList>
    </citation>
    <scope>NUCLEOTIDE SEQUENCE [LARGE SCALE GENOMIC DNA]</scope>
    <source>
        <strain evidence="6 7">DSM 21995</strain>
    </source>
</reference>
<dbReference type="Pfam" id="PF00296">
    <property type="entry name" value="Bac_luciferase"/>
    <property type="match status" value="1"/>
</dbReference>
<dbReference type="AlphaFoldDB" id="M0P291"/>
<dbReference type="InterPro" id="IPR050172">
    <property type="entry name" value="SsuD_RutA_monooxygenase"/>
</dbReference>
<dbReference type="GO" id="GO:0046306">
    <property type="term" value="P:alkanesulfonate catabolic process"/>
    <property type="evidence" value="ECO:0007669"/>
    <property type="project" value="TreeGrafter"/>
</dbReference>
<keyword evidence="7" id="KW-1185">Reference proteome</keyword>